<proteinExistence type="predicted"/>
<evidence type="ECO:0000313" key="6">
    <source>
        <dbReference type="Proteomes" id="UP000325957"/>
    </source>
</evidence>
<dbReference type="PANTHER" id="PTHR43537">
    <property type="entry name" value="TRANSCRIPTIONAL REGULATOR, GNTR FAMILY"/>
    <property type="match status" value="1"/>
</dbReference>
<dbReference type="SMART" id="SM00895">
    <property type="entry name" value="FCD"/>
    <property type="match status" value="1"/>
</dbReference>
<sequence>MTLPKLETAARVGDQAFDALHAAISNGDYPAGRRLQIRNVAHELGISVMPVREAIKRLEEMGLVETQPYRGAVVKDFTPTELLHIYAVRRVLEVEAAAQGTKNLTREDFQHLDDLYAGLRRAVEDNQVIDYLDQDEMVLTTVYSAAGNPVLIEMIRTLWGRCRHYKIVGARDELDLGNAVHLLEHQERLIQAVKLGDSAAAARITAESIDAASARIRQALPRNR</sequence>
<keyword evidence="2" id="KW-0238">DNA-binding</keyword>
<evidence type="ECO:0000313" key="5">
    <source>
        <dbReference type="EMBL" id="KAA9394347.1"/>
    </source>
</evidence>
<gene>
    <name evidence="5" type="ORF">FCK90_07700</name>
</gene>
<evidence type="ECO:0000256" key="3">
    <source>
        <dbReference type="ARBA" id="ARBA00023163"/>
    </source>
</evidence>
<dbReference type="GO" id="GO:0003700">
    <property type="term" value="F:DNA-binding transcription factor activity"/>
    <property type="evidence" value="ECO:0007669"/>
    <property type="project" value="InterPro"/>
</dbReference>
<dbReference type="Pfam" id="PF07729">
    <property type="entry name" value="FCD"/>
    <property type="match status" value="1"/>
</dbReference>
<dbReference type="RefSeq" id="WP_158033718.1">
    <property type="nucleotide sequence ID" value="NZ_ML708616.1"/>
</dbReference>
<dbReference type="Pfam" id="PF00392">
    <property type="entry name" value="GntR"/>
    <property type="match status" value="1"/>
</dbReference>
<evidence type="ECO:0000256" key="1">
    <source>
        <dbReference type="ARBA" id="ARBA00023015"/>
    </source>
</evidence>
<dbReference type="Proteomes" id="UP000325957">
    <property type="component" value="Unassembled WGS sequence"/>
</dbReference>
<dbReference type="SUPFAM" id="SSF46785">
    <property type="entry name" value="Winged helix' DNA-binding domain"/>
    <property type="match status" value="1"/>
</dbReference>
<dbReference type="OrthoDB" id="8680240at2"/>
<dbReference type="InterPro" id="IPR036390">
    <property type="entry name" value="WH_DNA-bd_sf"/>
</dbReference>
<dbReference type="InterPro" id="IPR008920">
    <property type="entry name" value="TF_FadR/GntR_C"/>
</dbReference>
<dbReference type="GO" id="GO:0043565">
    <property type="term" value="F:sequence-specific DNA binding"/>
    <property type="evidence" value="ECO:0007669"/>
    <property type="project" value="InterPro"/>
</dbReference>
<dbReference type="InterPro" id="IPR011711">
    <property type="entry name" value="GntR_C"/>
</dbReference>
<name>A0A5J5KX52_9MICC</name>
<dbReference type="AlphaFoldDB" id="A0A5J5KX52"/>
<dbReference type="Gene3D" id="1.10.10.10">
    <property type="entry name" value="Winged helix-like DNA-binding domain superfamily/Winged helix DNA-binding domain"/>
    <property type="match status" value="1"/>
</dbReference>
<comment type="caution">
    <text evidence="5">The sequence shown here is derived from an EMBL/GenBank/DDBJ whole genome shotgun (WGS) entry which is preliminary data.</text>
</comment>
<keyword evidence="1" id="KW-0805">Transcription regulation</keyword>
<keyword evidence="6" id="KW-1185">Reference proteome</keyword>
<dbReference type="PROSITE" id="PS50949">
    <property type="entry name" value="HTH_GNTR"/>
    <property type="match status" value="1"/>
</dbReference>
<dbReference type="SUPFAM" id="SSF48008">
    <property type="entry name" value="GntR ligand-binding domain-like"/>
    <property type="match status" value="1"/>
</dbReference>
<dbReference type="PRINTS" id="PR00033">
    <property type="entry name" value="HTHASNC"/>
</dbReference>
<dbReference type="InterPro" id="IPR000485">
    <property type="entry name" value="AsnC-type_HTH_dom"/>
</dbReference>
<feature type="domain" description="HTH gntR-type" evidence="4">
    <location>
        <begin position="10"/>
        <end position="77"/>
    </location>
</feature>
<protein>
    <submittedName>
        <fullName evidence="5">GntR family transcriptional regulator</fullName>
    </submittedName>
</protein>
<dbReference type="PANTHER" id="PTHR43537:SF24">
    <property type="entry name" value="GLUCONATE OPERON TRANSCRIPTIONAL REPRESSOR"/>
    <property type="match status" value="1"/>
</dbReference>
<evidence type="ECO:0000259" key="4">
    <source>
        <dbReference type="PROSITE" id="PS50949"/>
    </source>
</evidence>
<reference evidence="5 6" key="1">
    <citation type="submission" date="2019-05" db="EMBL/GenBank/DDBJ databases">
        <title>Kocuria coralli sp. nov., a novel actinobacterium isolated from coral reef seawater.</title>
        <authorList>
            <person name="Li J."/>
        </authorList>
    </citation>
    <scope>NUCLEOTIDE SEQUENCE [LARGE SCALE GENOMIC DNA]</scope>
    <source>
        <strain evidence="5 6">SCSIO 13007</strain>
    </source>
</reference>
<dbReference type="EMBL" id="SZWF01000007">
    <property type="protein sequence ID" value="KAA9394347.1"/>
    <property type="molecule type" value="Genomic_DNA"/>
</dbReference>
<keyword evidence="3" id="KW-0804">Transcription</keyword>
<accession>A0A5J5KX52</accession>
<dbReference type="InterPro" id="IPR036388">
    <property type="entry name" value="WH-like_DNA-bd_sf"/>
</dbReference>
<evidence type="ECO:0000256" key="2">
    <source>
        <dbReference type="ARBA" id="ARBA00023125"/>
    </source>
</evidence>
<dbReference type="SMART" id="SM00345">
    <property type="entry name" value="HTH_GNTR"/>
    <property type="match status" value="1"/>
</dbReference>
<organism evidence="5 6">
    <name type="scientific">Kocuria coralli</name>
    <dbReference type="NCBI Taxonomy" id="1461025"/>
    <lineage>
        <taxon>Bacteria</taxon>
        <taxon>Bacillati</taxon>
        <taxon>Actinomycetota</taxon>
        <taxon>Actinomycetes</taxon>
        <taxon>Micrococcales</taxon>
        <taxon>Micrococcaceae</taxon>
        <taxon>Kocuria</taxon>
    </lineage>
</organism>
<dbReference type="InterPro" id="IPR000524">
    <property type="entry name" value="Tscrpt_reg_HTH_GntR"/>
</dbReference>
<dbReference type="Gene3D" id="1.20.120.530">
    <property type="entry name" value="GntR ligand-binding domain-like"/>
    <property type="match status" value="1"/>
</dbReference>
<dbReference type="CDD" id="cd07377">
    <property type="entry name" value="WHTH_GntR"/>
    <property type="match status" value="1"/>
</dbReference>